<protein>
    <recommendedName>
        <fullName evidence="3">Transposase</fullName>
    </recommendedName>
</protein>
<evidence type="ECO:0000313" key="1">
    <source>
        <dbReference type="EMBL" id="MDB9536151.1"/>
    </source>
</evidence>
<dbReference type="RefSeq" id="WP_137908467.1">
    <property type="nucleotide sequence ID" value="NZ_JAQMUC010000058.1"/>
</dbReference>
<accession>A0ABT5AI25</accession>
<organism evidence="1 2">
    <name type="scientific">Dolichospermum planctonicum CS-1226</name>
    <dbReference type="NCBI Taxonomy" id="3021751"/>
    <lineage>
        <taxon>Bacteria</taxon>
        <taxon>Bacillati</taxon>
        <taxon>Cyanobacteriota</taxon>
        <taxon>Cyanophyceae</taxon>
        <taxon>Nostocales</taxon>
        <taxon>Aphanizomenonaceae</taxon>
        <taxon>Dolichospermum</taxon>
        <taxon>Dolichospermum planctonicum</taxon>
    </lineage>
</organism>
<proteinExistence type="predicted"/>
<evidence type="ECO:0008006" key="3">
    <source>
        <dbReference type="Google" id="ProtNLM"/>
    </source>
</evidence>
<evidence type="ECO:0000313" key="2">
    <source>
        <dbReference type="Proteomes" id="UP001211249"/>
    </source>
</evidence>
<sequence>MKVLIFIAQYVYAQIILPCHEAGVFFTGNKNPSGEREYTGKEGNCWILFIFMLQLSSWITACGTIM</sequence>
<name>A0ABT5AI25_9CYAN</name>
<reference evidence="1 2" key="1">
    <citation type="submission" date="2023-01" db="EMBL/GenBank/DDBJ databases">
        <title>Genomes from the Australian National Cyanobacteria Reference Collection.</title>
        <authorList>
            <person name="Willis A."/>
            <person name="Lee E.M.F."/>
        </authorList>
    </citation>
    <scope>NUCLEOTIDE SEQUENCE [LARGE SCALE GENOMIC DNA]</scope>
    <source>
        <strain evidence="1 2">CS-1226</strain>
    </source>
</reference>
<gene>
    <name evidence="1" type="ORF">PN451_09945</name>
</gene>
<keyword evidence="2" id="KW-1185">Reference proteome</keyword>
<dbReference type="Proteomes" id="UP001211249">
    <property type="component" value="Unassembled WGS sequence"/>
</dbReference>
<dbReference type="EMBL" id="JAQMUC010000058">
    <property type="protein sequence ID" value="MDB9536151.1"/>
    <property type="molecule type" value="Genomic_DNA"/>
</dbReference>
<comment type="caution">
    <text evidence="1">The sequence shown here is derived from an EMBL/GenBank/DDBJ whole genome shotgun (WGS) entry which is preliminary data.</text>
</comment>